<evidence type="ECO:0000256" key="1">
    <source>
        <dbReference type="SAM" id="Phobius"/>
    </source>
</evidence>
<proteinExistence type="predicted"/>
<reference evidence="3" key="1">
    <citation type="submission" date="2020-08" db="EMBL/GenBank/DDBJ databases">
        <title>Multicomponent nature underlies the extraordinary mechanical properties of spider dragline silk.</title>
        <authorList>
            <person name="Kono N."/>
            <person name="Nakamura H."/>
            <person name="Mori M."/>
            <person name="Yoshida Y."/>
            <person name="Ohtoshi R."/>
            <person name="Malay A.D."/>
            <person name="Moran D.A.P."/>
            <person name="Tomita M."/>
            <person name="Numata K."/>
            <person name="Arakawa K."/>
        </authorList>
    </citation>
    <scope>NUCLEOTIDE SEQUENCE</scope>
</reference>
<protein>
    <submittedName>
        <fullName evidence="3">Deltameth_res domain-containing protein</fullName>
    </submittedName>
</protein>
<dbReference type="EMBL" id="BMAV01026761">
    <property type="protein sequence ID" value="GFS53187.1"/>
    <property type="molecule type" value="Genomic_DNA"/>
</dbReference>
<organism evidence="3 4">
    <name type="scientific">Trichonephila inaurata madagascariensis</name>
    <dbReference type="NCBI Taxonomy" id="2747483"/>
    <lineage>
        <taxon>Eukaryota</taxon>
        <taxon>Metazoa</taxon>
        <taxon>Ecdysozoa</taxon>
        <taxon>Arthropoda</taxon>
        <taxon>Chelicerata</taxon>
        <taxon>Arachnida</taxon>
        <taxon>Araneae</taxon>
        <taxon>Araneomorphae</taxon>
        <taxon>Entelegynae</taxon>
        <taxon>Araneoidea</taxon>
        <taxon>Nephilidae</taxon>
        <taxon>Trichonephila</taxon>
        <taxon>Trichonephila inaurata</taxon>
    </lineage>
</organism>
<accession>A0A8X6INF6</accession>
<keyword evidence="1" id="KW-0812">Transmembrane</keyword>
<name>A0A8X6INF6_9ARAC</name>
<evidence type="ECO:0000313" key="3">
    <source>
        <dbReference type="EMBL" id="GFS53187.1"/>
    </source>
</evidence>
<keyword evidence="1" id="KW-1133">Transmembrane helix</keyword>
<dbReference type="AlphaFoldDB" id="A0A8X6INF6"/>
<dbReference type="Pfam" id="PF16020">
    <property type="entry name" value="Deltameth_res"/>
    <property type="match status" value="1"/>
</dbReference>
<feature type="domain" description="Deltamethrin resistance protein prag01" evidence="2">
    <location>
        <begin position="34"/>
        <end position="85"/>
    </location>
</feature>
<keyword evidence="1" id="KW-0472">Membrane</keyword>
<gene>
    <name evidence="3" type="primary">NCL1_23694</name>
    <name evidence="3" type="ORF">TNIN_120561</name>
</gene>
<dbReference type="InterPro" id="IPR031973">
    <property type="entry name" value="Deltameth_res_prag01"/>
</dbReference>
<dbReference type="Proteomes" id="UP000886998">
    <property type="component" value="Unassembled WGS sequence"/>
</dbReference>
<comment type="caution">
    <text evidence="3">The sequence shown here is derived from an EMBL/GenBank/DDBJ whole genome shotgun (WGS) entry which is preliminary data.</text>
</comment>
<evidence type="ECO:0000259" key="2">
    <source>
        <dbReference type="Pfam" id="PF16020"/>
    </source>
</evidence>
<feature type="transmembrane region" description="Helical" evidence="1">
    <location>
        <begin position="56"/>
        <end position="79"/>
    </location>
</feature>
<keyword evidence="4" id="KW-1185">Reference proteome</keyword>
<evidence type="ECO:0000313" key="4">
    <source>
        <dbReference type="Proteomes" id="UP000886998"/>
    </source>
</evidence>
<dbReference type="OrthoDB" id="9981889at2759"/>
<sequence length="90" mass="10307">MFSRVSNRLTNIIRSSKKIRSMSDYAPMKEPHMNDIPVPHESFEVGYKKRQVGNNLVLLTGIAFFTLSFFFVTNSGVMITNLTPPKRNLE</sequence>